<sequence length="780" mass="80884">MTAPATTAPAPAPAPAPAGTGLADTPVALLGRVPGRRLAAPALRAALAALATAPDRAAAERQVATAHGPAVAAERAALRSALLGDAFRPALAVGRPGDPVGRYLAAGEQQATEQEAAALESAVLEQFTRAMVRIGPPTAHTAVALGHWSADGGSLDRPGLDPARGRPVLALDRPQLAMAVDALSAGPDPAAGGPLPPLLRANWTLQLRNARAHFYRRDGEQLRLVSTAVTGKVRALLGLVELGPLPAEVLLRELAAGLVLTPEAAADLVAQAVRLQLLVGGSEFEGQDERPAAAAADFLTTRHPGAARLLTDVQERLDSAATSRGQQSADALAGLAGDQQGLNALLPHPVVLRVTEEHVLPPVGITATPHRAALDDLALVLEYAALSDPVHEARALLVAAFTERFGTGARIRLADCAADLVAVVGRRSQLLTPGTAADFGPADGSLTELLRLRAAARTSLGERIASGPAEVGIDPAELAALADGLPGRFRRTHTSYGVLVRPVGDRLAVRGYHPGGGSSALRYTGTDRMLGGRAHARLADRLSRAAGPAVLLEDRGLHGLDGNHRPPLLEDRIDPLGWLGLTLAHDPGTDTLELLDRDGAPVVVHSPALARPDRLAPPMRIALWLHGTGRLGIDPLGDAAADLRRTTGTLVLPRLTAGRVVLQGRRWYPGEDLPTATGPGLLCALADWRAAHDVPEELLLVAPRPAGPGVLGRSATAPDRTRYVDLGSALLAETVRELPAGGHLEEVPVGVQDGAHALEWILEYDRAPGGRFHDGAGPCG</sequence>
<dbReference type="Proteomes" id="UP000573327">
    <property type="component" value="Unassembled WGS sequence"/>
</dbReference>
<accession>A0A7W7SIQ5</accession>
<keyword evidence="2" id="KW-1185">Reference proteome</keyword>
<evidence type="ECO:0000313" key="1">
    <source>
        <dbReference type="EMBL" id="MBB4951185.1"/>
    </source>
</evidence>
<comment type="caution">
    <text evidence="1">The sequence shown here is derived from an EMBL/GenBank/DDBJ whole genome shotgun (WGS) entry which is preliminary data.</text>
</comment>
<dbReference type="RefSeq" id="WP_184922969.1">
    <property type="nucleotide sequence ID" value="NZ_JACHJR010000001.1"/>
</dbReference>
<dbReference type="EMBL" id="JACHJR010000001">
    <property type="protein sequence ID" value="MBB4951185.1"/>
    <property type="molecule type" value="Genomic_DNA"/>
</dbReference>
<dbReference type="AlphaFoldDB" id="A0A7W7SIQ5"/>
<reference evidence="1 2" key="1">
    <citation type="submission" date="2020-08" db="EMBL/GenBank/DDBJ databases">
        <title>Sequencing the genomes of 1000 actinobacteria strains.</title>
        <authorList>
            <person name="Klenk H.-P."/>
        </authorList>
    </citation>
    <scope>NUCLEOTIDE SEQUENCE [LARGE SCALE GENOMIC DNA]</scope>
    <source>
        <strain evidence="1 2">DSM 44786</strain>
    </source>
</reference>
<name>A0A7W7SIQ5_9ACTN</name>
<organism evidence="1 2">
    <name type="scientific">Kitasatospora gansuensis</name>
    <dbReference type="NCBI Taxonomy" id="258050"/>
    <lineage>
        <taxon>Bacteria</taxon>
        <taxon>Bacillati</taxon>
        <taxon>Actinomycetota</taxon>
        <taxon>Actinomycetes</taxon>
        <taxon>Kitasatosporales</taxon>
        <taxon>Streptomycetaceae</taxon>
        <taxon>Kitasatospora</taxon>
    </lineage>
</organism>
<evidence type="ECO:0000313" key="2">
    <source>
        <dbReference type="Proteomes" id="UP000573327"/>
    </source>
</evidence>
<evidence type="ECO:0008006" key="3">
    <source>
        <dbReference type="Google" id="ProtNLM"/>
    </source>
</evidence>
<protein>
    <recommendedName>
        <fullName evidence="3">Lantibiotic dehydratase N-terminal domain-containing protein</fullName>
    </recommendedName>
</protein>
<proteinExistence type="predicted"/>
<gene>
    <name evidence="1" type="ORF">F4556_006720</name>
</gene>